<dbReference type="Pfam" id="PF00106">
    <property type="entry name" value="adh_short"/>
    <property type="match status" value="1"/>
</dbReference>
<sequence>MSSDSPTKIPNLQPQHEQPTSPPPPLNPSWTWRIRKLLQGGNRQLLTRKDVPLRDLSGKWILITGSNNGIGRSAAHFFAECGANLVLACRPNPPAYETRPEDVVAECEVLGREAAKSHGEGKGQRIEVWDVDFSRLSSVVALAERWRETGRGLDVLCNNAGISSSFYAGVAPSASDERGAEGAWMRRTGDGFELVHQVNFLAHCLLTFLLLPSLARTPDPRIVCTTSNLQFFASVDALERFDGKGLRSGDSLYGNNKLFLQIWISELQRRLDSAEEEPYRSVRIDGVHPGTADTGIWHRQDSAGEGSGVSGWLKRLPDRAFKQLASLSIISPEQGAHAIVNAATKPREEVGESRVEGEGRAGGKYFNRIWETEPMPHCSDVRTREFVWRKTLEELRAYDRDLVSRLPSFVKTPS</sequence>
<dbReference type="PRINTS" id="PR00081">
    <property type="entry name" value="GDHRDH"/>
</dbReference>
<dbReference type="AlphaFoldDB" id="A0A1Z5TF66"/>
<evidence type="ECO:0000256" key="1">
    <source>
        <dbReference type="ARBA" id="ARBA00006484"/>
    </source>
</evidence>
<feature type="region of interest" description="Disordered" evidence="3">
    <location>
        <begin position="1"/>
        <end position="29"/>
    </location>
</feature>
<organism evidence="4 5">
    <name type="scientific">Hortaea werneckii EXF-2000</name>
    <dbReference type="NCBI Taxonomy" id="1157616"/>
    <lineage>
        <taxon>Eukaryota</taxon>
        <taxon>Fungi</taxon>
        <taxon>Dikarya</taxon>
        <taxon>Ascomycota</taxon>
        <taxon>Pezizomycotina</taxon>
        <taxon>Dothideomycetes</taxon>
        <taxon>Dothideomycetidae</taxon>
        <taxon>Mycosphaerellales</taxon>
        <taxon>Teratosphaeriaceae</taxon>
        <taxon>Hortaea</taxon>
    </lineage>
</organism>
<dbReference type="SUPFAM" id="SSF51735">
    <property type="entry name" value="NAD(P)-binding Rossmann-fold domains"/>
    <property type="match status" value="1"/>
</dbReference>
<dbReference type="GO" id="GO:0016491">
    <property type="term" value="F:oxidoreductase activity"/>
    <property type="evidence" value="ECO:0007669"/>
    <property type="project" value="UniProtKB-KW"/>
</dbReference>
<dbReference type="InParanoid" id="A0A1Z5TF66"/>
<accession>A0A1Z5TF66</accession>
<dbReference type="InterPro" id="IPR002347">
    <property type="entry name" value="SDR_fam"/>
</dbReference>
<keyword evidence="2" id="KW-0560">Oxidoreductase</keyword>
<reference evidence="4 5" key="1">
    <citation type="submission" date="2017-01" db="EMBL/GenBank/DDBJ databases">
        <title>The recent genome duplication of the halophilic yeast Hortaea werneckii: insights from long-read sequencing.</title>
        <authorList>
            <person name="Sinha S."/>
            <person name="Flibotte S."/>
            <person name="Neira M."/>
            <person name="Lenassi M."/>
            <person name="Gostincar C."/>
            <person name="Stajich J.E."/>
            <person name="Nislow C.E."/>
        </authorList>
    </citation>
    <scope>NUCLEOTIDE SEQUENCE [LARGE SCALE GENOMIC DNA]</scope>
    <source>
        <strain evidence="4 5">EXF-2000</strain>
    </source>
</reference>
<dbReference type="Proteomes" id="UP000194280">
    <property type="component" value="Unassembled WGS sequence"/>
</dbReference>
<dbReference type="EMBL" id="MUNK01000056">
    <property type="protein sequence ID" value="OTA34649.1"/>
    <property type="molecule type" value="Genomic_DNA"/>
</dbReference>
<gene>
    <name evidence="4" type="ORF">BTJ68_04223</name>
</gene>
<dbReference type="Gene3D" id="3.40.50.720">
    <property type="entry name" value="NAD(P)-binding Rossmann-like Domain"/>
    <property type="match status" value="1"/>
</dbReference>
<comment type="similarity">
    <text evidence="1">Belongs to the short-chain dehydrogenases/reductases (SDR) family.</text>
</comment>
<dbReference type="STRING" id="1157616.A0A1Z5TF66"/>
<proteinExistence type="inferred from homology"/>
<protein>
    <recommendedName>
        <fullName evidence="6">NAD(P)-binding protein</fullName>
    </recommendedName>
</protein>
<dbReference type="PANTHER" id="PTHR24320">
    <property type="entry name" value="RETINOL DEHYDROGENASE"/>
    <property type="match status" value="1"/>
</dbReference>
<dbReference type="PANTHER" id="PTHR24320:SF152">
    <property type="entry name" value="SHORT-CHAIN DEHYDROGENASE_REDUCTASE FAMILY PROTEIN"/>
    <property type="match status" value="1"/>
</dbReference>
<dbReference type="OrthoDB" id="542013at2759"/>
<evidence type="ECO:0000256" key="2">
    <source>
        <dbReference type="ARBA" id="ARBA00023002"/>
    </source>
</evidence>
<evidence type="ECO:0008006" key="6">
    <source>
        <dbReference type="Google" id="ProtNLM"/>
    </source>
</evidence>
<evidence type="ECO:0000313" key="5">
    <source>
        <dbReference type="Proteomes" id="UP000194280"/>
    </source>
</evidence>
<dbReference type="InterPro" id="IPR036291">
    <property type="entry name" value="NAD(P)-bd_dom_sf"/>
</dbReference>
<evidence type="ECO:0000313" key="4">
    <source>
        <dbReference type="EMBL" id="OTA34649.1"/>
    </source>
</evidence>
<name>A0A1Z5TF66_HORWE</name>
<evidence type="ECO:0000256" key="3">
    <source>
        <dbReference type="SAM" id="MobiDB-lite"/>
    </source>
</evidence>
<dbReference type="VEuPathDB" id="FungiDB:BTJ68_04223"/>
<feature type="compositionally biased region" description="Polar residues" evidence="3">
    <location>
        <begin position="1"/>
        <end position="12"/>
    </location>
</feature>
<comment type="caution">
    <text evidence="4">The sequence shown here is derived from an EMBL/GenBank/DDBJ whole genome shotgun (WGS) entry which is preliminary data.</text>
</comment>
<keyword evidence="5" id="KW-1185">Reference proteome</keyword>